<feature type="zinc finger region" description="C3H1-type" evidence="1">
    <location>
        <begin position="532"/>
        <end position="559"/>
    </location>
</feature>
<feature type="compositionally biased region" description="Low complexity" evidence="3">
    <location>
        <begin position="382"/>
        <end position="393"/>
    </location>
</feature>
<dbReference type="GO" id="GO:0008270">
    <property type="term" value="F:zinc ion binding"/>
    <property type="evidence" value="ECO:0007669"/>
    <property type="project" value="UniProtKB-KW"/>
</dbReference>
<dbReference type="EMBL" id="MU005638">
    <property type="protein sequence ID" value="KAF2676164.1"/>
    <property type="molecule type" value="Genomic_DNA"/>
</dbReference>
<protein>
    <recommendedName>
        <fullName evidence="4">C3H1-type domain-containing protein</fullName>
    </recommendedName>
</protein>
<keyword evidence="1" id="KW-0862">Zinc</keyword>
<dbReference type="Gene3D" id="4.10.1000.10">
    <property type="entry name" value="Zinc finger, CCCH-type"/>
    <property type="match status" value="1"/>
</dbReference>
<evidence type="ECO:0000313" key="6">
    <source>
        <dbReference type="Proteomes" id="UP000799291"/>
    </source>
</evidence>
<evidence type="ECO:0000313" key="5">
    <source>
        <dbReference type="EMBL" id="KAF2676164.1"/>
    </source>
</evidence>
<reference evidence="5" key="1">
    <citation type="journal article" date="2020" name="Stud. Mycol.">
        <title>101 Dothideomycetes genomes: a test case for predicting lifestyles and emergence of pathogens.</title>
        <authorList>
            <person name="Haridas S."/>
            <person name="Albert R."/>
            <person name="Binder M."/>
            <person name="Bloem J."/>
            <person name="Labutti K."/>
            <person name="Salamov A."/>
            <person name="Andreopoulos B."/>
            <person name="Baker S."/>
            <person name="Barry K."/>
            <person name="Bills G."/>
            <person name="Bluhm B."/>
            <person name="Cannon C."/>
            <person name="Castanera R."/>
            <person name="Culley D."/>
            <person name="Daum C."/>
            <person name="Ezra D."/>
            <person name="Gonzalez J."/>
            <person name="Henrissat B."/>
            <person name="Kuo A."/>
            <person name="Liang C."/>
            <person name="Lipzen A."/>
            <person name="Lutzoni F."/>
            <person name="Magnuson J."/>
            <person name="Mondo S."/>
            <person name="Nolan M."/>
            <person name="Ohm R."/>
            <person name="Pangilinan J."/>
            <person name="Park H.-J."/>
            <person name="Ramirez L."/>
            <person name="Alfaro M."/>
            <person name="Sun H."/>
            <person name="Tritt A."/>
            <person name="Yoshinaga Y."/>
            <person name="Zwiers L.-H."/>
            <person name="Turgeon B."/>
            <person name="Goodwin S."/>
            <person name="Spatafora J."/>
            <person name="Crous P."/>
            <person name="Grigoriev I."/>
        </authorList>
    </citation>
    <scope>NUCLEOTIDE SEQUENCE</scope>
    <source>
        <strain evidence="5">CBS 122367</strain>
    </source>
</reference>
<evidence type="ECO:0000256" key="1">
    <source>
        <dbReference type="PROSITE-ProRule" id="PRU00723"/>
    </source>
</evidence>
<feature type="domain" description="C3H1-type" evidence="4">
    <location>
        <begin position="532"/>
        <end position="559"/>
    </location>
</feature>
<feature type="compositionally biased region" description="Low complexity" evidence="3">
    <location>
        <begin position="560"/>
        <end position="578"/>
    </location>
</feature>
<name>A0A6G1ID70_9PLEO</name>
<dbReference type="InterPro" id="IPR000571">
    <property type="entry name" value="Znf_CCCH"/>
</dbReference>
<keyword evidence="6" id="KW-1185">Reference proteome</keyword>
<accession>A0A6G1ID70</accession>
<feature type="compositionally biased region" description="Acidic residues" evidence="3">
    <location>
        <begin position="495"/>
        <end position="518"/>
    </location>
</feature>
<evidence type="ECO:0000259" key="4">
    <source>
        <dbReference type="PROSITE" id="PS50103"/>
    </source>
</evidence>
<dbReference type="PROSITE" id="PS50103">
    <property type="entry name" value="ZF_C3H1"/>
    <property type="match status" value="1"/>
</dbReference>
<feature type="compositionally biased region" description="Basic and acidic residues" evidence="3">
    <location>
        <begin position="662"/>
        <end position="676"/>
    </location>
</feature>
<evidence type="ECO:0000256" key="2">
    <source>
        <dbReference type="SAM" id="Coils"/>
    </source>
</evidence>
<feature type="compositionally biased region" description="Basic and acidic residues" evidence="3">
    <location>
        <begin position="462"/>
        <end position="472"/>
    </location>
</feature>
<dbReference type="SMART" id="SM00356">
    <property type="entry name" value="ZnF_C3H1"/>
    <property type="match status" value="1"/>
</dbReference>
<feature type="region of interest" description="Disordered" evidence="3">
    <location>
        <begin position="549"/>
        <end position="587"/>
    </location>
</feature>
<organism evidence="5 6">
    <name type="scientific">Lentithecium fluviatile CBS 122367</name>
    <dbReference type="NCBI Taxonomy" id="1168545"/>
    <lineage>
        <taxon>Eukaryota</taxon>
        <taxon>Fungi</taxon>
        <taxon>Dikarya</taxon>
        <taxon>Ascomycota</taxon>
        <taxon>Pezizomycotina</taxon>
        <taxon>Dothideomycetes</taxon>
        <taxon>Pleosporomycetidae</taxon>
        <taxon>Pleosporales</taxon>
        <taxon>Massarineae</taxon>
        <taxon>Lentitheciaceae</taxon>
        <taxon>Lentithecium</taxon>
    </lineage>
</organism>
<feature type="compositionally biased region" description="Acidic residues" evidence="3">
    <location>
        <begin position="652"/>
        <end position="661"/>
    </location>
</feature>
<proteinExistence type="predicted"/>
<feature type="region of interest" description="Disordered" evidence="3">
    <location>
        <begin position="368"/>
        <end position="424"/>
    </location>
</feature>
<dbReference type="OrthoDB" id="20729at2759"/>
<sequence length="767" mass="84344">METQLPDHSIAIMSTTPLPTTPVACPPPLAGRKRKGMLTDLGRAAKHVCSKSLKSPTVASLFKSIIKKVYLVKLKDANHYDPDDVEAFLEVKKRLTPSLSKEELASMRERYSKALFTPFAYDNFEDAMAERLPVIDMKVLAAVRLIKGPAVPSLNIFADKEGYRAHLAAEKKVRQEALAAKKEADLAEARRFAQQQQQQQGEEAALQERELAAAHQQLVADHEVREATAAHLVAAIQQGLSFEQLPSDWQQLNPIELLSNAWRDASSSIAGIQPSDLADVGRVEHFGVYWMLPAQNAMLMVRIKQEAPELLLGTGWDLSVMDRLHYMLGDEQGEACRWLEKKVADICGCLREAHREVEDTIMQIDDEETFVSSTSTEEEDLSSSTSSNETALSVPDSCPSPQNISNTLPRTMEEDEPSPPVAAPKKSLLALTWPSESVATIEVSRQAKPKTPTHRNPFSTNSDKDSEAKDDRNIDDDANNTDENASDIKEAADHVDEDADNTDENADDTEEEDAEDDASAPSIEIHLGEQDASVQQICRHFLKGNCKFGSRCPNKHEPSKAPTTTTTTTTSASPPKDASPVDEDHQQQRQNLFERMCKFDSRPCGCRNHKTGRCGFKHTLALLNPPASEDEDISVKGSSAQLPLTISSSAQDSEDTEQEVSQEDRSTPDRELDQVQHKSSPLNVHTSAQNAHLLAAIRQNVHKALVNKAQSSRKSGPGFKVRGRGEKGLVTGVASLKNIVARNKVDNSNCRTRKPGPGSNLASRITK</sequence>
<dbReference type="AlphaFoldDB" id="A0A6G1ID70"/>
<feature type="coiled-coil region" evidence="2">
    <location>
        <begin position="170"/>
        <end position="199"/>
    </location>
</feature>
<keyword evidence="1" id="KW-0863">Zinc-finger</keyword>
<gene>
    <name evidence="5" type="ORF">K458DRAFT_192640</name>
</gene>
<feature type="compositionally biased region" description="Polar residues" evidence="3">
    <location>
        <begin position="399"/>
        <end position="409"/>
    </location>
</feature>
<feature type="region of interest" description="Disordered" evidence="3">
    <location>
        <begin position="444"/>
        <end position="519"/>
    </location>
</feature>
<keyword evidence="1" id="KW-0479">Metal-binding</keyword>
<evidence type="ECO:0000256" key="3">
    <source>
        <dbReference type="SAM" id="MobiDB-lite"/>
    </source>
</evidence>
<feature type="region of interest" description="Disordered" evidence="3">
    <location>
        <begin position="644"/>
        <end position="682"/>
    </location>
</feature>
<keyword evidence="2" id="KW-0175">Coiled coil</keyword>
<dbReference type="Proteomes" id="UP000799291">
    <property type="component" value="Unassembled WGS sequence"/>
</dbReference>
<feature type="region of interest" description="Disordered" evidence="3">
    <location>
        <begin position="747"/>
        <end position="767"/>
    </location>
</feature>